<dbReference type="GO" id="GO:0003723">
    <property type="term" value="F:RNA binding"/>
    <property type="evidence" value="ECO:0007669"/>
    <property type="project" value="InterPro"/>
</dbReference>
<dbReference type="KEGG" id="mpro:BJP34_21390"/>
<dbReference type="SUPFAM" id="SSF82708">
    <property type="entry name" value="R3H domain"/>
    <property type="match status" value="1"/>
</dbReference>
<dbReference type="OrthoDB" id="465424at2"/>
<dbReference type="EMBL" id="CP017599">
    <property type="protein sequence ID" value="AOX01654.1"/>
    <property type="molecule type" value="Genomic_DNA"/>
</dbReference>
<dbReference type="Proteomes" id="UP000177870">
    <property type="component" value="Chromosome"/>
</dbReference>
<dbReference type="CDD" id="cd02644">
    <property type="entry name" value="R3H_jag"/>
    <property type="match status" value="1"/>
</dbReference>
<dbReference type="STRING" id="1458985.BJP34_21390"/>
<dbReference type="InterPro" id="IPR039247">
    <property type="entry name" value="KhpB"/>
</dbReference>
<name>A0A1D8TVP7_9CYAN</name>
<accession>A0A1D8TVP7</accession>
<evidence type="ECO:0000259" key="1">
    <source>
        <dbReference type="PROSITE" id="PS51061"/>
    </source>
</evidence>
<feature type="domain" description="R3H" evidence="1">
    <location>
        <begin position="98"/>
        <end position="164"/>
    </location>
</feature>
<sequence length="164" mass="18961">MVNQHQERGKEWLEELLRLSRLPASIEVADGDAPLGERPSYWLTIDNSQLTSKDTQTLIGREGEVIDSIQYLANSLLNLGHEEEEQAVYVIDIDSYRARRQVELQAIAEHAAMKVRQTGKEFELKSLSAAERRQVHTLFKAFEDLETLSRGQEPDRRLVVRRRY</sequence>
<dbReference type="PANTHER" id="PTHR35800:SF1">
    <property type="entry name" value="RNA-BINDING PROTEIN KHPB"/>
    <property type="match status" value="1"/>
</dbReference>
<dbReference type="PANTHER" id="PTHR35800">
    <property type="entry name" value="PROTEIN JAG"/>
    <property type="match status" value="1"/>
</dbReference>
<dbReference type="InterPro" id="IPR015946">
    <property type="entry name" value="KH_dom-like_a/b"/>
</dbReference>
<dbReference type="Pfam" id="PF01424">
    <property type="entry name" value="R3H"/>
    <property type="match status" value="1"/>
</dbReference>
<reference evidence="3" key="1">
    <citation type="submission" date="2016-10" db="EMBL/GenBank/DDBJ databases">
        <title>Comparative genomics uncovers the prolific and rare metabolic potential of the cyanobacterial genus Moorea.</title>
        <authorList>
            <person name="Leao T."/>
            <person name="Castelao G."/>
            <person name="Korobeynikov A."/>
            <person name="Monroe E.A."/>
            <person name="Podell S."/>
            <person name="Glukhov E."/>
            <person name="Allen E."/>
            <person name="Gerwick W.H."/>
            <person name="Gerwick L."/>
        </authorList>
    </citation>
    <scope>NUCLEOTIDE SEQUENCE [LARGE SCALE GENOMIC DNA]</scope>
    <source>
        <strain evidence="3">PAL-8-15-08-1</strain>
    </source>
</reference>
<protein>
    <submittedName>
        <fullName evidence="2">RNA-binding protein</fullName>
    </submittedName>
</protein>
<evidence type="ECO:0000313" key="3">
    <source>
        <dbReference type="Proteomes" id="UP000177870"/>
    </source>
</evidence>
<dbReference type="InterPro" id="IPR036867">
    <property type="entry name" value="R3H_dom_sf"/>
</dbReference>
<proteinExistence type="predicted"/>
<gene>
    <name evidence="2" type="ORF">BJP34_21390</name>
</gene>
<dbReference type="SMART" id="SM00393">
    <property type="entry name" value="R3H"/>
    <property type="match status" value="1"/>
</dbReference>
<dbReference type="PROSITE" id="PS51061">
    <property type="entry name" value="R3H"/>
    <property type="match status" value="1"/>
</dbReference>
<organism evidence="2 3">
    <name type="scientific">Moorena producens PAL-8-15-08-1</name>
    <dbReference type="NCBI Taxonomy" id="1458985"/>
    <lineage>
        <taxon>Bacteria</taxon>
        <taxon>Bacillati</taxon>
        <taxon>Cyanobacteriota</taxon>
        <taxon>Cyanophyceae</taxon>
        <taxon>Coleofasciculales</taxon>
        <taxon>Coleofasciculaceae</taxon>
        <taxon>Moorena</taxon>
    </lineage>
</organism>
<dbReference type="Gene3D" id="3.30.1370.50">
    <property type="entry name" value="R3H-like domain"/>
    <property type="match status" value="1"/>
</dbReference>
<dbReference type="AlphaFoldDB" id="A0A1D8TVP7"/>
<dbReference type="InterPro" id="IPR034079">
    <property type="entry name" value="R3H_KhpB"/>
</dbReference>
<dbReference type="Gene3D" id="3.30.300.20">
    <property type="match status" value="1"/>
</dbReference>
<dbReference type="InterPro" id="IPR001374">
    <property type="entry name" value="R3H_dom"/>
</dbReference>
<dbReference type="RefSeq" id="WP_070394091.1">
    <property type="nucleotide sequence ID" value="NZ_CP017599.1"/>
</dbReference>
<evidence type="ECO:0000313" key="2">
    <source>
        <dbReference type="EMBL" id="AOX01654.1"/>
    </source>
</evidence>